<sequence length="781" mass="89468">MASSTQNSAALAKVRELLKTEDDLDKVENFTRNLTKEKSTIDSQLKLEQERAMNGVQTMINNMQLANKHLKELEYSVQKLDVLQKDSTSDSEVSGVFDKAATVLKNFTDVEEIYNNFKTLTEKMDLIEGLMAMELPENSDYYSETSSGDNLLLIHYQLTSLRDFRDQISLINVRSSGDAQQVVERSFSRLDKLITHFDYILSLVIDAFVDIVGCENYGLIIKLVKVIQYEDNEDAKLQLLNGMLNLKDKSSAGTNGSRISEEINSAERLPSNVKRSGPRGYRKKFEQSFQNTIDESFKDLASGNDYSKLLQLLDENYYETLGVYNAAVARCFPPEWRFFEKILKWHQDSLGKIFVNMLEDKSIPNSAIVQVLNFEYENKKKLREMFDLKKDQVNKFVILTAEKKNDLLESCLQFNKKKTTEWIQNSLRSAVELFHARSKEPPDSKDEKLGIETAQIVVEILRSNIKALAELGDSKILVEYLKFFASDCMGYFYTTWKGALESDVKKWTLPSESGGEEDSTIGYMPRYITVLANDCVKLVDALDSQFNDSKKLLHTSFHEQITEISSQASGYAIELGTDCLKQLNGFIEVEYTPFLDEVFSKQWYKSSSMIEYSLQIVDESYMGPLEEFLHPELNISLFEIVFDQYLLSYLNALFKRHSIKEEKFASKIERDGNLIQQTFSRYADENVVTDQLYILDILIDLSSCSQAEEYIGQWKSAVEVFNDLPTDFLQIILENKEVRDSKVKTIVGQCKEISEELAVTGNQATTFMSNFHYRAKGKNSL</sequence>
<dbReference type="GO" id="GO:0000145">
    <property type="term" value="C:exocyst"/>
    <property type="evidence" value="ECO:0007669"/>
    <property type="project" value="InterPro"/>
</dbReference>
<evidence type="ECO:0000313" key="5">
    <source>
        <dbReference type="Proteomes" id="UP000290900"/>
    </source>
</evidence>
<accession>A0A448YGI8</accession>
<reference evidence="4 5" key="1">
    <citation type="submission" date="2018-12" db="EMBL/GenBank/DDBJ databases">
        <authorList>
            <person name="Tiukova I."/>
            <person name="Dainat J."/>
        </authorList>
    </citation>
    <scope>NUCLEOTIDE SEQUENCE [LARGE SCALE GENOMIC DNA]</scope>
</reference>
<dbReference type="EMBL" id="CAACVR010000001">
    <property type="protein sequence ID" value="VEU20031.1"/>
    <property type="molecule type" value="Genomic_DNA"/>
</dbReference>
<dbReference type="AlphaFoldDB" id="A0A448YGI8"/>
<dbReference type="InterPro" id="IPR042532">
    <property type="entry name" value="EXOC3/Sec6_C"/>
</dbReference>
<dbReference type="Gene3D" id="1.10.357.50">
    <property type="match status" value="1"/>
</dbReference>
<dbReference type="Gene3D" id="1.10.357.70">
    <property type="entry name" value="Exocyst complex component Sec6, C-terminal domain"/>
    <property type="match status" value="1"/>
</dbReference>
<evidence type="ECO:0000256" key="1">
    <source>
        <dbReference type="ARBA" id="ARBA00009447"/>
    </source>
</evidence>
<evidence type="ECO:0000256" key="2">
    <source>
        <dbReference type="ARBA" id="ARBA00022448"/>
    </source>
</evidence>
<dbReference type="GO" id="GO:0006887">
    <property type="term" value="P:exocytosis"/>
    <property type="evidence" value="ECO:0007669"/>
    <property type="project" value="UniProtKB-KW"/>
</dbReference>
<proteinExistence type="inferred from homology"/>
<dbReference type="PANTHER" id="PTHR21292">
    <property type="entry name" value="EXOCYST COMPLEX COMPONENT SEC6-RELATED"/>
    <property type="match status" value="1"/>
</dbReference>
<gene>
    <name evidence="4" type="ORF">BRENAR_LOCUS766</name>
</gene>
<organism evidence="4 5">
    <name type="scientific">Brettanomyces naardenensis</name>
    <name type="common">Yeast</name>
    <dbReference type="NCBI Taxonomy" id="13370"/>
    <lineage>
        <taxon>Eukaryota</taxon>
        <taxon>Fungi</taxon>
        <taxon>Dikarya</taxon>
        <taxon>Ascomycota</taxon>
        <taxon>Saccharomycotina</taxon>
        <taxon>Pichiomycetes</taxon>
        <taxon>Pichiales</taxon>
        <taxon>Pichiaceae</taxon>
        <taxon>Brettanomyces</taxon>
    </lineage>
</organism>
<evidence type="ECO:0000313" key="4">
    <source>
        <dbReference type="EMBL" id="VEU20031.1"/>
    </source>
</evidence>
<dbReference type="InterPro" id="IPR010326">
    <property type="entry name" value="EXOC3/Sec6"/>
</dbReference>
<dbReference type="GO" id="GO:0051601">
    <property type="term" value="P:exocyst localization"/>
    <property type="evidence" value="ECO:0007669"/>
    <property type="project" value="TreeGrafter"/>
</dbReference>
<keyword evidence="2" id="KW-0813">Transport</keyword>
<evidence type="ECO:0000256" key="3">
    <source>
        <dbReference type="ARBA" id="ARBA00022483"/>
    </source>
</evidence>
<dbReference type="GO" id="GO:0000149">
    <property type="term" value="F:SNARE binding"/>
    <property type="evidence" value="ECO:0007669"/>
    <property type="project" value="TreeGrafter"/>
</dbReference>
<protein>
    <submittedName>
        <fullName evidence="4">DEKNAAC100546</fullName>
    </submittedName>
</protein>
<name>A0A448YGI8_BRENA</name>
<keyword evidence="5" id="KW-1185">Reference proteome</keyword>
<dbReference type="OrthoDB" id="190098at2759"/>
<dbReference type="InParanoid" id="A0A448YGI8"/>
<keyword evidence="3" id="KW-0268">Exocytosis</keyword>
<comment type="similarity">
    <text evidence="1">Belongs to the SEC6 family.</text>
</comment>
<dbReference type="FunCoup" id="A0A448YGI8">
    <property type="interactions" value="265"/>
</dbReference>
<dbReference type="STRING" id="13370.A0A448YGI8"/>
<dbReference type="PANTHER" id="PTHR21292:SF1">
    <property type="entry name" value="EXOCYST COMPLEX COMPONENT 3"/>
    <property type="match status" value="1"/>
</dbReference>
<dbReference type="Pfam" id="PF06046">
    <property type="entry name" value="Sec6"/>
    <property type="match status" value="1"/>
</dbReference>
<dbReference type="Proteomes" id="UP000290900">
    <property type="component" value="Unassembled WGS sequence"/>
</dbReference>